<evidence type="ECO:0000256" key="4">
    <source>
        <dbReference type="ARBA" id="ARBA00022448"/>
    </source>
</evidence>
<gene>
    <name evidence="15" type="primary">NDC1</name>
    <name evidence="15" type="ORF">HK105_201043</name>
</gene>
<keyword evidence="6" id="KW-0509">mRNA transport</keyword>
<dbReference type="Pfam" id="PF09531">
    <property type="entry name" value="Ndc1_Nup"/>
    <property type="match status" value="1"/>
</dbReference>
<keyword evidence="7" id="KW-0653">Protein transport</keyword>
<dbReference type="GO" id="GO:0016787">
    <property type="term" value="F:hydrolase activity"/>
    <property type="evidence" value="ECO:0007669"/>
    <property type="project" value="UniProtKB-KW"/>
</dbReference>
<comment type="caution">
    <text evidence="15">The sequence shown here is derived from an EMBL/GenBank/DDBJ whole genome shotgun (WGS) entry which is preliminary data.</text>
</comment>
<evidence type="ECO:0000256" key="6">
    <source>
        <dbReference type="ARBA" id="ARBA00022816"/>
    </source>
</evidence>
<dbReference type="EC" id="3.6.4.13" evidence="15"/>
<evidence type="ECO:0000256" key="5">
    <source>
        <dbReference type="ARBA" id="ARBA00022692"/>
    </source>
</evidence>
<keyword evidence="12" id="KW-0539">Nucleus</keyword>
<comment type="subcellular location">
    <subcellularLocation>
        <location evidence="1">Nucleus membrane</location>
        <topology evidence="1">Multi-pass membrane protein</topology>
    </subcellularLocation>
    <subcellularLocation>
        <location evidence="2">Nucleus</location>
        <location evidence="2">Nuclear pore complex</location>
    </subcellularLocation>
</comment>
<keyword evidence="9" id="KW-0811">Translocation</keyword>
<keyword evidence="8 14" id="KW-1133">Transmembrane helix</keyword>
<evidence type="ECO:0000256" key="10">
    <source>
        <dbReference type="ARBA" id="ARBA00023132"/>
    </source>
</evidence>
<evidence type="ECO:0000256" key="3">
    <source>
        <dbReference type="ARBA" id="ARBA00005760"/>
    </source>
</evidence>
<name>A0ABR4NIY6_9FUNG</name>
<proteinExistence type="inferred from homology"/>
<keyword evidence="15" id="KW-0378">Hydrolase</keyword>
<evidence type="ECO:0000313" key="15">
    <source>
        <dbReference type="EMBL" id="KAL2919399.1"/>
    </source>
</evidence>
<evidence type="ECO:0000256" key="14">
    <source>
        <dbReference type="SAM" id="Phobius"/>
    </source>
</evidence>
<organism evidence="15 16">
    <name type="scientific">Polyrhizophydium stewartii</name>
    <dbReference type="NCBI Taxonomy" id="2732419"/>
    <lineage>
        <taxon>Eukaryota</taxon>
        <taxon>Fungi</taxon>
        <taxon>Fungi incertae sedis</taxon>
        <taxon>Chytridiomycota</taxon>
        <taxon>Chytridiomycota incertae sedis</taxon>
        <taxon>Chytridiomycetes</taxon>
        <taxon>Rhizophydiales</taxon>
        <taxon>Rhizophydiales incertae sedis</taxon>
        <taxon>Polyrhizophydium</taxon>
    </lineage>
</organism>
<keyword evidence="10" id="KW-0906">Nuclear pore complex</keyword>
<dbReference type="EMBL" id="JADGIZ020000003">
    <property type="protein sequence ID" value="KAL2919399.1"/>
    <property type="molecule type" value="Genomic_DNA"/>
</dbReference>
<evidence type="ECO:0000256" key="9">
    <source>
        <dbReference type="ARBA" id="ARBA00023010"/>
    </source>
</evidence>
<evidence type="ECO:0000256" key="8">
    <source>
        <dbReference type="ARBA" id="ARBA00022989"/>
    </source>
</evidence>
<reference evidence="15 16" key="1">
    <citation type="submission" date="2023-09" db="EMBL/GenBank/DDBJ databases">
        <title>Pangenome analysis of Batrachochytrium dendrobatidis and related Chytrids.</title>
        <authorList>
            <person name="Yacoub M.N."/>
            <person name="Stajich J.E."/>
            <person name="James T.Y."/>
        </authorList>
    </citation>
    <scope>NUCLEOTIDE SEQUENCE [LARGE SCALE GENOMIC DNA]</scope>
    <source>
        <strain evidence="15 16">JEL0888</strain>
    </source>
</reference>
<accession>A0ABR4NIY6</accession>
<evidence type="ECO:0000256" key="11">
    <source>
        <dbReference type="ARBA" id="ARBA00023136"/>
    </source>
</evidence>
<feature type="transmembrane region" description="Helical" evidence="14">
    <location>
        <begin position="182"/>
        <end position="206"/>
    </location>
</feature>
<keyword evidence="11 14" id="KW-0472">Membrane</keyword>
<feature type="transmembrane region" description="Helical" evidence="14">
    <location>
        <begin position="51"/>
        <end position="72"/>
    </location>
</feature>
<sequence>MERALQPVVDRRLAGTAAAAAAAAALGALVFLVQPRDLYTLGLLRVFSADYLLLTSLSCVALLPVLVLRRATVQVAPTVFQNNLLWLCSIFSTHLLSSVAVHVAVSLLLGSLYAWIRGYTEPFLVYPKGKHSLPLLNPRYTMMAYFKTAVGLSYAITRYTYQSDQLRFPALQRSLAFRFKSILARALVRSVRLSLFLCAIVIPAFIVVGRPIHFSFAAYAIFRGTTLAKTTSVVGACITNLRLLMRLFSISAYTLVILEATHDLFALHLTSVVLPKPNLGIIVSSLNENLAPYYRYLSIFHVNWIVRYSPELRRQIFNDVESVRPAWKTVSTALISRITDLTLALREAVEGTKTGSELLDAAPSVTQVEPTQDNSTGVTASKEASVDSVQPVTTPLRPGPSVRPLSVSPTQTGAIYPSSKPSMLRNAAAVMFEPAIPGGKLFPTDERHEALVEGAEQPEKEVELPSLIRRRHTDTAAGASTVSSSDAAATGSANAAASVRAPAQTIPAKIPGTREFVDALALQVERLPFGQFLLGETVLRRTACIMRDLPVHVWSIEALSGLVVASAHEDKYGMVHRDVPAVLSTLVALLVAIEKYLAHSHTNLAGRPMPVSAAWRRQTAKSAAWIVPEELHVCVLTLQNAIYRITTTYYSHLSRFEFEQECASRLQAFADFHE</sequence>
<keyword evidence="4" id="KW-0813">Transport</keyword>
<feature type="transmembrane region" description="Helical" evidence="14">
    <location>
        <begin position="142"/>
        <end position="161"/>
    </location>
</feature>
<dbReference type="Proteomes" id="UP001527925">
    <property type="component" value="Unassembled WGS sequence"/>
</dbReference>
<feature type="region of interest" description="Disordered" evidence="13">
    <location>
        <begin position="356"/>
        <end position="419"/>
    </location>
</feature>
<dbReference type="PANTHER" id="PTHR13269:SF6">
    <property type="entry name" value="NUCLEOPORIN NDC1"/>
    <property type="match status" value="1"/>
</dbReference>
<evidence type="ECO:0000256" key="2">
    <source>
        <dbReference type="ARBA" id="ARBA00004567"/>
    </source>
</evidence>
<evidence type="ECO:0000313" key="16">
    <source>
        <dbReference type="Proteomes" id="UP001527925"/>
    </source>
</evidence>
<dbReference type="PANTHER" id="PTHR13269">
    <property type="entry name" value="NUCLEOPORIN NDC1"/>
    <property type="match status" value="1"/>
</dbReference>
<keyword evidence="5 14" id="KW-0812">Transmembrane</keyword>
<dbReference type="InterPro" id="IPR019049">
    <property type="entry name" value="Nucleoporin_prot_Ndc1/Nup"/>
</dbReference>
<feature type="compositionally biased region" description="Polar residues" evidence="13">
    <location>
        <begin position="364"/>
        <end position="379"/>
    </location>
</feature>
<evidence type="ECO:0000256" key="1">
    <source>
        <dbReference type="ARBA" id="ARBA00004232"/>
    </source>
</evidence>
<dbReference type="GO" id="GO:0003724">
    <property type="term" value="F:RNA helicase activity"/>
    <property type="evidence" value="ECO:0007669"/>
    <property type="project" value="UniProtKB-EC"/>
</dbReference>
<protein>
    <submittedName>
        <fullName evidence="15">Nuclear pore complex subunit</fullName>
        <ecNumber evidence="15">3.6.4.13</ecNumber>
    </submittedName>
</protein>
<keyword evidence="16" id="KW-1185">Reference proteome</keyword>
<evidence type="ECO:0000256" key="13">
    <source>
        <dbReference type="SAM" id="MobiDB-lite"/>
    </source>
</evidence>
<evidence type="ECO:0000256" key="12">
    <source>
        <dbReference type="ARBA" id="ARBA00023242"/>
    </source>
</evidence>
<feature type="transmembrane region" description="Helical" evidence="14">
    <location>
        <begin position="12"/>
        <end position="31"/>
    </location>
</feature>
<evidence type="ECO:0000256" key="7">
    <source>
        <dbReference type="ARBA" id="ARBA00022927"/>
    </source>
</evidence>
<comment type="similarity">
    <text evidence="3">Belongs to the NDC1 family.</text>
</comment>
<feature type="transmembrane region" description="Helical" evidence="14">
    <location>
        <begin position="84"/>
        <end position="116"/>
    </location>
</feature>